<evidence type="ECO:0000256" key="10">
    <source>
        <dbReference type="ARBA" id="ARBA00022807"/>
    </source>
</evidence>
<dbReference type="Pfam" id="PF02809">
    <property type="entry name" value="UIM"/>
    <property type="match status" value="2"/>
</dbReference>
<proteinExistence type="predicted"/>
<name>A0A0M3KAK4_ANISI</name>
<evidence type="ECO:0000256" key="6">
    <source>
        <dbReference type="ARBA" id="ARBA00022670"/>
    </source>
</evidence>
<evidence type="ECO:0000313" key="23">
    <source>
        <dbReference type="WBParaSite" id="ASIM_0001800001-mRNA-1"/>
    </source>
</evidence>
<keyword evidence="7" id="KW-0677">Repeat</keyword>
<dbReference type="PRINTS" id="PR01233">
    <property type="entry name" value="JOSEPHIN"/>
</dbReference>
<feature type="active site" evidence="19">
    <location>
        <position position="9"/>
    </location>
</feature>
<protein>
    <recommendedName>
        <fullName evidence="16">Ataxin-3 homolog</fullName>
        <ecNumber evidence="4">3.4.19.12</ecNumber>
    </recommendedName>
    <alternativeName>
        <fullName evidence="17">Machado-Joseph disease-like protein</fullName>
    </alternativeName>
</protein>
<dbReference type="AlphaFoldDB" id="A0A0M3KAK4"/>
<keyword evidence="10" id="KW-0788">Thiol protease</keyword>
<dbReference type="OrthoDB" id="10063692at2759"/>
<dbReference type="Gene3D" id="3.90.70.40">
    <property type="match status" value="1"/>
</dbReference>
<dbReference type="WBParaSite" id="ASIM_0001800001-mRNA-1">
    <property type="protein sequence ID" value="ASIM_0001800001-mRNA-1"/>
    <property type="gene ID" value="ASIM_0001800001"/>
</dbReference>
<dbReference type="GO" id="GO:0005737">
    <property type="term" value="C:cytoplasm"/>
    <property type="evidence" value="ECO:0007669"/>
    <property type="project" value="UniProtKB-SubCell"/>
</dbReference>
<sequence>MLSQEASLCAQHALNMLLQGSYFSAVDLAEIARELDARESVVMGADSSRSYNMDDSGFFSIQVIAEALKVFNLELVPLTSPNAAQYRENPILGRAYICNLNEHWFAVRRFGFQWFTLNSLLSTPRLISDTYLSLFFAQLANDGYSIFLVDGELPACTADEVLLKCPVDPSLASRSEPIREDQQQDPDLARAIALSLSKEGEGGAEHSASVAQEDDELRKALETSRRLIDDDDHSLQVDQNFFS</sequence>
<dbReference type="GO" id="GO:0006508">
    <property type="term" value="P:proteolysis"/>
    <property type="evidence" value="ECO:0007669"/>
    <property type="project" value="UniProtKB-KW"/>
</dbReference>
<keyword evidence="6" id="KW-0645">Protease</keyword>
<evidence type="ECO:0000256" key="11">
    <source>
        <dbReference type="ARBA" id="ARBA00023015"/>
    </source>
</evidence>
<feature type="active site" evidence="18 19">
    <location>
        <position position="118"/>
    </location>
</feature>
<dbReference type="GO" id="GO:0016579">
    <property type="term" value="P:protein deubiquitination"/>
    <property type="evidence" value="ECO:0007669"/>
    <property type="project" value="InterPro"/>
</dbReference>
<dbReference type="EMBL" id="UYRR01034078">
    <property type="protein sequence ID" value="VDK60295.1"/>
    <property type="molecule type" value="Genomic_DNA"/>
</dbReference>
<dbReference type="InterPro" id="IPR003903">
    <property type="entry name" value="UIM_dom"/>
</dbReference>
<evidence type="ECO:0000256" key="4">
    <source>
        <dbReference type="ARBA" id="ARBA00012759"/>
    </source>
</evidence>
<feature type="active site" evidence="19">
    <location>
        <position position="103"/>
    </location>
</feature>
<keyword evidence="5" id="KW-0963">Cytoplasm</keyword>
<feature type="active site" description="Nucleophile" evidence="18">
    <location>
        <position position="9"/>
    </location>
</feature>
<evidence type="ECO:0000256" key="8">
    <source>
        <dbReference type="ARBA" id="ARBA00022786"/>
    </source>
</evidence>
<reference evidence="23" key="1">
    <citation type="submission" date="2017-02" db="UniProtKB">
        <authorList>
            <consortium name="WormBaseParasite"/>
        </authorList>
    </citation>
    <scope>IDENTIFICATION</scope>
</reference>
<dbReference type="GO" id="GO:0005730">
    <property type="term" value="C:nucleolus"/>
    <property type="evidence" value="ECO:0007669"/>
    <property type="project" value="UniProtKB-SubCell"/>
</dbReference>
<evidence type="ECO:0000313" key="21">
    <source>
        <dbReference type="EMBL" id="VDK60295.1"/>
    </source>
</evidence>
<evidence type="ECO:0000256" key="9">
    <source>
        <dbReference type="ARBA" id="ARBA00022801"/>
    </source>
</evidence>
<evidence type="ECO:0000256" key="12">
    <source>
        <dbReference type="ARBA" id="ARBA00023163"/>
    </source>
</evidence>
<dbReference type="PROSITE" id="PS50957">
    <property type="entry name" value="JOSEPHIN"/>
    <property type="match status" value="1"/>
</dbReference>
<dbReference type="FunFam" id="1.10.287.10:FF:000018">
    <property type="entry name" value="Ataxin-3 homolog"/>
    <property type="match status" value="1"/>
</dbReference>
<evidence type="ECO:0000256" key="15">
    <source>
        <dbReference type="ARBA" id="ARBA00063584"/>
    </source>
</evidence>
<keyword evidence="9 19" id="KW-0378">Hydrolase</keyword>
<evidence type="ECO:0000256" key="13">
    <source>
        <dbReference type="ARBA" id="ARBA00023242"/>
    </source>
</evidence>
<evidence type="ECO:0000256" key="16">
    <source>
        <dbReference type="ARBA" id="ARBA00069055"/>
    </source>
</evidence>
<evidence type="ECO:0000256" key="14">
    <source>
        <dbReference type="ARBA" id="ARBA00060106"/>
    </source>
</evidence>
<evidence type="ECO:0000256" key="19">
    <source>
        <dbReference type="PROSITE-ProRule" id="PRU00331"/>
    </source>
</evidence>
<keyword evidence="11" id="KW-0805">Transcription regulation</keyword>
<keyword evidence="22" id="KW-1185">Reference proteome</keyword>
<keyword evidence="12" id="KW-0804">Transcription</keyword>
<evidence type="ECO:0000259" key="20">
    <source>
        <dbReference type="PROSITE" id="PS50957"/>
    </source>
</evidence>
<dbReference type="Gene3D" id="1.10.287.10">
    <property type="entry name" value="S15/NS1, RNA-binding"/>
    <property type="match status" value="1"/>
</dbReference>
<evidence type="ECO:0000313" key="22">
    <source>
        <dbReference type="Proteomes" id="UP000267096"/>
    </source>
</evidence>
<reference evidence="21 22" key="2">
    <citation type="submission" date="2018-11" db="EMBL/GenBank/DDBJ databases">
        <authorList>
            <consortium name="Pathogen Informatics"/>
        </authorList>
    </citation>
    <scope>NUCLEOTIDE SEQUENCE [LARGE SCALE GENOMIC DNA]</scope>
</reference>
<comment type="subcellular location">
    <subcellularLocation>
        <location evidence="2">Cytoplasm</location>
    </subcellularLocation>
    <subcellularLocation>
        <location evidence="3">Nucleus</location>
        <location evidence="3">Nucleolus</location>
    </subcellularLocation>
</comment>
<evidence type="ECO:0000256" key="2">
    <source>
        <dbReference type="ARBA" id="ARBA00004496"/>
    </source>
</evidence>
<accession>A0A0M3KAK4</accession>
<feature type="active site" description="Proton acceptor" evidence="18">
    <location>
        <position position="103"/>
    </location>
</feature>
<dbReference type="PANTHER" id="PTHR14159">
    <property type="entry name" value="ATAXIN-3-RELATED"/>
    <property type="match status" value="1"/>
</dbReference>
<evidence type="ECO:0000256" key="3">
    <source>
        <dbReference type="ARBA" id="ARBA00004604"/>
    </source>
</evidence>
<dbReference type="PANTHER" id="PTHR14159:SF0">
    <property type="entry name" value="ATAXIN-3-RELATED"/>
    <property type="match status" value="1"/>
</dbReference>
<dbReference type="GO" id="GO:0004843">
    <property type="term" value="F:cysteine-type deubiquitinase activity"/>
    <property type="evidence" value="ECO:0007669"/>
    <property type="project" value="UniProtKB-EC"/>
</dbReference>
<feature type="domain" description="Josephin" evidence="20">
    <location>
        <begin position="1"/>
        <end position="164"/>
    </location>
</feature>
<organism evidence="23">
    <name type="scientific">Anisakis simplex</name>
    <name type="common">Herring worm</name>
    <dbReference type="NCBI Taxonomy" id="6269"/>
    <lineage>
        <taxon>Eukaryota</taxon>
        <taxon>Metazoa</taxon>
        <taxon>Ecdysozoa</taxon>
        <taxon>Nematoda</taxon>
        <taxon>Chromadorea</taxon>
        <taxon>Rhabditida</taxon>
        <taxon>Spirurina</taxon>
        <taxon>Ascaridomorpha</taxon>
        <taxon>Ascaridoidea</taxon>
        <taxon>Anisakidae</taxon>
        <taxon>Anisakis</taxon>
        <taxon>Anisakis simplex complex</taxon>
    </lineage>
</organism>
<comment type="function">
    <text evidence="14">Acts as a chain editing deubiquitinating enzyme that binds and cleaves 'Lys-48'-linked polyubiquitin chains, with a preference for chains containing four or more ubiquitin molecules thereby modulating protein degradation by the ubiquitin-proteasome pathway. Probably by regulating the IGF-1-insulin-like pathway, regulates lifespan. Regulates germline DNA double-strand-break repair and apoptosis in response to DNA damage by recruiting E4 ubiquitin-protein ligase ufd-2 to DNA repair foci. Interacts with key regulators of transcription and represses transcription. Acts as a histone-binding protein that regulates transcription.</text>
</comment>
<evidence type="ECO:0000256" key="7">
    <source>
        <dbReference type="ARBA" id="ARBA00022737"/>
    </source>
</evidence>
<evidence type="ECO:0000256" key="18">
    <source>
        <dbReference type="PIRSR" id="PIRSR633865-1"/>
    </source>
</evidence>
<dbReference type="SMART" id="SM01246">
    <property type="entry name" value="Josephin"/>
    <property type="match status" value="1"/>
</dbReference>
<keyword evidence="8" id="KW-0833">Ubl conjugation pathway</keyword>
<dbReference type="EC" id="3.4.19.12" evidence="4"/>
<dbReference type="SMART" id="SM00726">
    <property type="entry name" value="UIM"/>
    <property type="match status" value="2"/>
</dbReference>
<dbReference type="Pfam" id="PF02099">
    <property type="entry name" value="Josephin"/>
    <property type="match status" value="1"/>
</dbReference>
<comment type="subunit">
    <text evidence="15">Forms a complex composed of deubiquitinating enzyme atx-3, adapter ubxn-5 and cdc-48.1. Forms a complex composed of deubiquitinating enzyme atx-3, E4 ubiquitin-protein ligase ufd-2 and cdc-48.1. Interacts (via RRDR motif) with cdc-48.1 (via N-terminus) and cdc-48.2 (via N-terminus); the interaction with cdc-48.1 is not required for atx-3 enzymatic activity. Interacts (via C-terminus) with ubxn-5. May interact with ned-8.</text>
</comment>
<evidence type="ECO:0000256" key="1">
    <source>
        <dbReference type="ARBA" id="ARBA00000707"/>
    </source>
</evidence>
<evidence type="ECO:0000256" key="5">
    <source>
        <dbReference type="ARBA" id="ARBA00022490"/>
    </source>
</evidence>
<keyword evidence="13" id="KW-0539">Nucleus</keyword>
<comment type="catalytic activity">
    <reaction evidence="1">
        <text>Thiol-dependent hydrolysis of ester, thioester, amide, peptide and isopeptide bonds formed by the C-terminal Gly of ubiquitin (a 76-residue protein attached to proteins as an intracellular targeting signal).</text>
        <dbReference type="EC" id="3.4.19.12"/>
    </reaction>
</comment>
<evidence type="ECO:0000256" key="17">
    <source>
        <dbReference type="ARBA" id="ARBA00082365"/>
    </source>
</evidence>
<gene>
    <name evidence="21" type="ORF">ASIM_LOCUS17402</name>
</gene>
<dbReference type="InterPro" id="IPR033865">
    <property type="entry name" value="Ataxin-3"/>
</dbReference>
<dbReference type="InterPro" id="IPR006155">
    <property type="entry name" value="Josephin"/>
</dbReference>
<dbReference type="Proteomes" id="UP000267096">
    <property type="component" value="Unassembled WGS sequence"/>
</dbReference>